<evidence type="ECO:0000259" key="4">
    <source>
        <dbReference type="PROSITE" id="PS50977"/>
    </source>
</evidence>
<evidence type="ECO:0000313" key="5">
    <source>
        <dbReference type="EMBL" id="KAB7704733.1"/>
    </source>
</evidence>
<dbReference type="AlphaFoldDB" id="A0A6I1FLS1"/>
<dbReference type="InterPro" id="IPR001647">
    <property type="entry name" value="HTH_TetR"/>
</dbReference>
<dbReference type="Gene3D" id="1.10.357.10">
    <property type="entry name" value="Tetracycline Repressor, domain 2"/>
    <property type="match status" value="1"/>
</dbReference>
<dbReference type="EMBL" id="WEIO01000011">
    <property type="protein sequence ID" value="KAB7704733.1"/>
    <property type="molecule type" value="Genomic_DNA"/>
</dbReference>
<feature type="DNA-binding region" description="H-T-H motif" evidence="3">
    <location>
        <begin position="26"/>
        <end position="45"/>
    </location>
</feature>
<keyword evidence="1" id="KW-0678">Repressor</keyword>
<gene>
    <name evidence="5" type="ORF">F9802_16275</name>
</gene>
<dbReference type="SUPFAM" id="SSF46689">
    <property type="entry name" value="Homeodomain-like"/>
    <property type="match status" value="1"/>
</dbReference>
<dbReference type="InterPro" id="IPR009057">
    <property type="entry name" value="Homeodomain-like_sf"/>
</dbReference>
<dbReference type="GO" id="GO:0003677">
    <property type="term" value="F:DNA binding"/>
    <property type="evidence" value="ECO:0007669"/>
    <property type="project" value="UniProtKB-UniRule"/>
</dbReference>
<dbReference type="PROSITE" id="PS50977">
    <property type="entry name" value="HTH_TETR_2"/>
    <property type="match status" value="1"/>
</dbReference>
<evidence type="ECO:0000313" key="6">
    <source>
        <dbReference type="Proteomes" id="UP000429595"/>
    </source>
</evidence>
<sequence>MRPFRRVIVLEVLPSFTSVISSIGTSIQEVADESGISKGTFYLYFKSKDALLYFVLKYYFDIIQSRLADFENQAMPPREKFTSQLRVLMETLSEHKEFIIMQAREQAIPLNESVKNLLFHMHVESQKFYRNGLRAVYGEKSEPFIWDLSLMLDGIFQSYTKIVLADEECFDFKELAGFIMRRMDSLAAGFSEDAPLLSEKKAKDLLNKTKKMFMQDNHPVRTILNQMKHELQKMEDKNGLDVSLDVLMAEVTKENPRIPVIQGMLSNFKDVKAFEKFRQEIAAFYQFEV</sequence>
<dbReference type="Proteomes" id="UP000429595">
    <property type="component" value="Unassembled WGS sequence"/>
</dbReference>
<evidence type="ECO:0000256" key="3">
    <source>
        <dbReference type="PROSITE-ProRule" id="PRU00335"/>
    </source>
</evidence>
<dbReference type="Pfam" id="PF00440">
    <property type="entry name" value="TetR_N"/>
    <property type="match status" value="1"/>
</dbReference>
<dbReference type="PROSITE" id="PS01081">
    <property type="entry name" value="HTH_TETR_1"/>
    <property type="match status" value="1"/>
</dbReference>
<reference evidence="5 6" key="1">
    <citation type="submission" date="2019-10" db="EMBL/GenBank/DDBJ databases">
        <title>Bacillus aerolatum sp. nov., isolated from bioaerosol of sport playgrounds.</title>
        <authorList>
            <person name="Chen P."/>
            <person name="Zhang G."/>
        </authorList>
    </citation>
    <scope>NUCLEOTIDE SEQUENCE [LARGE SCALE GENOMIC DNA]</scope>
    <source>
        <strain evidence="5 6">CX253</strain>
    </source>
</reference>
<dbReference type="PANTHER" id="PTHR43479">
    <property type="entry name" value="ACREF/ENVCD OPERON REPRESSOR-RELATED"/>
    <property type="match status" value="1"/>
</dbReference>
<accession>A0A6I1FLS1</accession>
<dbReference type="InterPro" id="IPR050624">
    <property type="entry name" value="HTH-type_Tx_Regulator"/>
</dbReference>
<proteinExistence type="predicted"/>
<keyword evidence="2 3" id="KW-0238">DNA-binding</keyword>
<feature type="domain" description="HTH tetR-type" evidence="4">
    <location>
        <begin position="3"/>
        <end position="63"/>
    </location>
</feature>
<name>A0A6I1FLS1_9BACI</name>
<organism evidence="5 6">
    <name type="scientific">Bacillus aerolatus</name>
    <dbReference type="NCBI Taxonomy" id="2653354"/>
    <lineage>
        <taxon>Bacteria</taxon>
        <taxon>Bacillati</taxon>
        <taxon>Bacillota</taxon>
        <taxon>Bacilli</taxon>
        <taxon>Bacillales</taxon>
        <taxon>Bacillaceae</taxon>
        <taxon>Bacillus</taxon>
    </lineage>
</organism>
<evidence type="ECO:0000256" key="2">
    <source>
        <dbReference type="ARBA" id="ARBA00023125"/>
    </source>
</evidence>
<dbReference type="InterPro" id="IPR023772">
    <property type="entry name" value="DNA-bd_HTH_TetR-type_CS"/>
</dbReference>
<evidence type="ECO:0000256" key="1">
    <source>
        <dbReference type="ARBA" id="ARBA00022491"/>
    </source>
</evidence>
<keyword evidence="6" id="KW-1185">Reference proteome</keyword>
<protein>
    <submittedName>
        <fullName evidence="5">TetR family transcriptional regulator</fullName>
    </submittedName>
</protein>
<comment type="caution">
    <text evidence="5">The sequence shown here is derived from an EMBL/GenBank/DDBJ whole genome shotgun (WGS) entry which is preliminary data.</text>
</comment>
<dbReference type="PANTHER" id="PTHR43479:SF22">
    <property type="entry name" value="TRANSCRIPTIONAL REGULATOR, TETR FAMILY"/>
    <property type="match status" value="1"/>
</dbReference>